<feature type="compositionally biased region" description="Low complexity" evidence="1">
    <location>
        <begin position="598"/>
        <end position="609"/>
    </location>
</feature>
<protein>
    <submittedName>
        <fullName evidence="2">Uncharacterized protein</fullName>
    </submittedName>
</protein>
<dbReference type="AlphaFoldDB" id="A0A6B0SMV6"/>
<dbReference type="Gene3D" id="3.30.565.10">
    <property type="entry name" value="Histidine kinase-like ATPase, C-terminal domain"/>
    <property type="match status" value="1"/>
</dbReference>
<dbReference type="OrthoDB" id="350604at2157"/>
<evidence type="ECO:0000313" key="3">
    <source>
        <dbReference type="Proteomes" id="UP000471521"/>
    </source>
</evidence>
<comment type="caution">
    <text evidence="2">The sequence shown here is derived from an EMBL/GenBank/DDBJ whole genome shotgun (WGS) entry which is preliminary data.</text>
</comment>
<feature type="region of interest" description="Disordered" evidence="1">
    <location>
        <begin position="498"/>
        <end position="539"/>
    </location>
</feature>
<accession>A0A6B0SMV6</accession>
<evidence type="ECO:0000313" key="2">
    <source>
        <dbReference type="EMBL" id="MXR20302.1"/>
    </source>
</evidence>
<keyword evidence="3" id="KW-1185">Reference proteome</keyword>
<feature type="compositionally biased region" description="Basic and acidic residues" evidence="1">
    <location>
        <begin position="529"/>
        <end position="538"/>
    </location>
</feature>
<dbReference type="SUPFAM" id="SSF55874">
    <property type="entry name" value="ATPase domain of HSP90 chaperone/DNA topoisomerase II/histidine kinase"/>
    <property type="match status" value="1"/>
</dbReference>
<feature type="compositionally biased region" description="Low complexity" evidence="1">
    <location>
        <begin position="637"/>
        <end position="684"/>
    </location>
</feature>
<feature type="compositionally biased region" description="Acidic residues" evidence="1">
    <location>
        <begin position="617"/>
        <end position="636"/>
    </location>
</feature>
<dbReference type="RefSeq" id="WP_159525856.1">
    <property type="nucleotide sequence ID" value="NZ_WUUU01000036.1"/>
</dbReference>
<feature type="region of interest" description="Disordered" evidence="1">
    <location>
        <begin position="574"/>
        <end position="689"/>
    </location>
</feature>
<name>A0A6B0SMV6_9EURY</name>
<dbReference type="Pfam" id="PF13589">
    <property type="entry name" value="HATPase_c_3"/>
    <property type="match status" value="1"/>
</dbReference>
<organism evidence="2 3">
    <name type="scientific">Halobacterium bonnevillei</name>
    <dbReference type="NCBI Taxonomy" id="2692200"/>
    <lineage>
        <taxon>Archaea</taxon>
        <taxon>Methanobacteriati</taxon>
        <taxon>Methanobacteriota</taxon>
        <taxon>Stenosarchaea group</taxon>
        <taxon>Halobacteria</taxon>
        <taxon>Halobacteriales</taxon>
        <taxon>Halobacteriaceae</taxon>
        <taxon>Halobacterium</taxon>
    </lineage>
</organism>
<dbReference type="EMBL" id="WUUU01000036">
    <property type="protein sequence ID" value="MXR20302.1"/>
    <property type="molecule type" value="Genomic_DNA"/>
</dbReference>
<gene>
    <name evidence="2" type="ORF">GRX66_06675</name>
</gene>
<dbReference type="Proteomes" id="UP000471521">
    <property type="component" value="Unassembled WGS sequence"/>
</dbReference>
<evidence type="ECO:0000256" key="1">
    <source>
        <dbReference type="SAM" id="MobiDB-lite"/>
    </source>
</evidence>
<proteinExistence type="predicted"/>
<dbReference type="InterPro" id="IPR036890">
    <property type="entry name" value="HATPase_C_sf"/>
</dbReference>
<reference evidence="2 3" key="1">
    <citation type="submission" date="2019-12" db="EMBL/GenBank/DDBJ databases">
        <title>Isolation and characterization of three novel carbon monoxide-oxidizing members of Halobacteria from salione crusts and soils.</title>
        <authorList>
            <person name="Myers M.R."/>
            <person name="King G.M."/>
        </authorList>
    </citation>
    <scope>NUCLEOTIDE SEQUENCE [LARGE SCALE GENOMIC DNA]</scope>
    <source>
        <strain evidence="2 3">PCN9</strain>
    </source>
</reference>
<feature type="compositionally biased region" description="Polar residues" evidence="1">
    <location>
        <begin position="583"/>
        <end position="593"/>
    </location>
</feature>
<sequence>MSNESSNSESTSDRPVAKVYPSKKSYKSIAADVDVPSALAELIDNSRDSAAIHDIDPVDVKIYFDDEAGDLVFSDTAGGVAEDEMGVFLGLGQSKDVRAQGRNIGAFGMGTKKALNHLADSFTIASRHIDAEQGWKYHVGEYFFEEENEEWEFEMEPADLEPGQTELRLHELTFDWQDKEESIRENLSQTYQRFLGESHETPERLNVRIGGEPLEPPADATWTFSPWQNGLHPRKFTGLEFTNEKWSAPIEVEITVGLLRSSDITNIESGTAFYCQDRLVEEGLTGEKGGFGVAGLNKFNAAQDKRLRIEIDFYTKGDADDLPWNSDKSRISRMHEALSGEQGVYYWLRRMADRHKKVGKYGEAPPWIFTPYDAEDPHAANGGEIEDVNIGSKQQRLKQGKVGQVRIHQKPDKDLSDVHAMERVVEAHAALGIRSERVDWFESWMLPAYREGVFSAFRDRYDTDDESLVELLDIDTLSEIVKDGKFDKEEVLAALHEVDEAPDGKSSPWDDEETIDAKLSQIDETAASDAKKERRQEAAEIAPWKRHRYQFTLHATADDLGADVGEFEVIETDEQQEPAVEPSTENGEQASSVETEEGQQQATTGARQANESKPETDGEAPFEPVESESESLDIDTETLSSDPSDTTTDSQGALEDTGASDTTPTSTSPQSSTSAEPTTTTSATVEEDRVARQLRELRDEYDELLDDLDIDPDEDPEEWLPELMQAAERLKRFESMLNDAPVEGDSFEDRVDGLLEKAKKYDQMVSVANE</sequence>